<proteinExistence type="predicted"/>
<feature type="region of interest" description="Disordered" evidence="1">
    <location>
        <begin position="56"/>
        <end position="86"/>
    </location>
</feature>
<dbReference type="RefSeq" id="WP_207288829.1">
    <property type="nucleotide sequence ID" value="NZ_CP071462.1"/>
</dbReference>
<gene>
    <name evidence="2" type="ORF">J0X25_17870</name>
</gene>
<dbReference type="Pfam" id="PF20126">
    <property type="entry name" value="TumE"/>
    <property type="match status" value="1"/>
</dbReference>
<feature type="compositionally biased region" description="Basic and acidic residues" evidence="1">
    <location>
        <begin position="58"/>
        <end position="86"/>
    </location>
</feature>
<dbReference type="Proteomes" id="UP000663203">
    <property type="component" value="Chromosome"/>
</dbReference>
<evidence type="ECO:0000313" key="2">
    <source>
        <dbReference type="EMBL" id="QSW99221.1"/>
    </source>
</evidence>
<evidence type="ECO:0000313" key="3">
    <source>
        <dbReference type="Proteomes" id="UP000663203"/>
    </source>
</evidence>
<dbReference type="EMBL" id="CP071462">
    <property type="protein sequence ID" value="QSW99221.1"/>
    <property type="molecule type" value="Genomic_DNA"/>
</dbReference>
<dbReference type="InterPro" id="IPR045397">
    <property type="entry name" value="TumE-like"/>
</dbReference>
<protein>
    <submittedName>
        <fullName evidence="2">Uncharacterized protein</fullName>
    </submittedName>
</protein>
<dbReference type="AlphaFoldDB" id="A0A8A2VCJ1"/>
<accession>A0A8A2VCJ1</accession>
<name>A0A8A2VCJ1_9EURY</name>
<keyword evidence="3" id="KW-1185">Reference proteome</keyword>
<dbReference type="KEGG" id="hakz:J0X25_17870"/>
<reference evidence="2 3" key="1">
    <citation type="submission" date="2021-03" db="EMBL/GenBank/DDBJ databases">
        <title>Haloterrigena longa sp. nov. and Haloterrigena limicola sp. nov., extremely halophilic archaea isolated from a salt lake.</title>
        <authorList>
            <person name="Henglin C."/>
        </authorList>
    </citation>
    <scope>NUCLEOTIDE SEQUENCE [LARGE SCALE GENOMIC DNA]</scope>
    <source>
        <strain evidence="2 3">KZCA68</strain>
    </source>
</reference>
<dbReference type="GeneID" id="63189213"/>
<organism evidence="2 3">
    <name type="scientific">Haloterrigena alkaliphila</name>
    <dbReference type="NCBI Taxonomy" id="2816475"/>
    <lineage>
        <taxon>Archaea</taxon>
        <taxon>Methanobacteriati</taxon>
        <taxon>Methanobacteriota</taxon>
        <taxon>Stenosarchaea group</taxon>
        <taxon>Halobacteria</taxon>
        <taxon>Halobacteriales</taxon>
        <taxon>Natrialbaceae</taxon>
        <taxon>Haloterrigena</taxon>
    </lineage>
</organism>
<evidence type="ECO:0000256" key="1">
    <source>
        <dbReference type="SAM" id="MobiDB-lite"/>
    </source>
</evidence>
<sequence length="117" mass="13535">MEPTANDLDGFDDATVYEDGTVVRVSIRRTEDEAYPSGWRYTFHYGALTPSAETLDDGTIRRYDNSHEDTKGHELHAAPDPEPKPVEFTDIEELYERFWDEIPKPRFDPSKETDTHD</sequence>